<organism evidence="5 6">
    <name type="scientific">Zasmidium cellare ATCC 36951</name>
    <dbReference type="NCBI Taxonomy" id="1080233"/>
    <lineage>
        <taxon>Eukaryota</taxon>
        <taxon>Fungi</taxon>
        <taxon>Dikarya</taxon>
        <taxon>Ascomycota</taxon>
        <taxon>Pezizomycotina</taxon>
        <taxon>Dothideomycetes</taxon>
        <taxon>Dothideomycetidae</taxon>
        <taxon>Mycosphaerellales</taxon>
        <taxon>Mycosphaerellaceae</taxon>
        <taxon>Zasmidium</taxon>
    </lineage>
</organism>
<keyword evidence="3" id="KW-0012">Acyltransferase</keyword>
<dbReference type="Gene3D" id="2.40.50.840">
    <property type="match status" value="1"/>
</dbReference>
<reference evidence="5" key="1">
    <citation type="journal article" date="2020" name="Stud. Mycol.">
        <title>101 Dothideomycetes genomes: a test case for predicting lifestyles and emergence of pathogens.</title>
        <authorList>
            <person name="Haridas S."/>
            <person name="Albert R."/>
            <person name="Binder M."/>
            <person name="Bloem J."/>
            <person name="Labutti K."/>
            <person name="Salamov A."/>
            <person name="Andreopoulos B."/>
            <person name="Baker S."/>
            <person name="Barry K."/>
            <person name="Bills G."/>
            <person name="Bluhm B."/>
            <person name="Cannon C."/>
            <person name="Castanera R."/>
            <person name="Culley D."/>
            <person name="Daum C."/>
            <person name="Ezra D."/>
            <person name="Gonzalez J."/>
            <person name="Henrissat B."/>
            <person name="Kuo A."/>
            <person name="Liang C."/>
            <person name="Lipzen A."/>
            <person name="Lutzoni F."/>
            <person name="Magnuson J."/>
            <person name="Mondo S."/>
            <person name="Nolan M."/>
            <person name="Ohm R."/>
            <person name="Pangilinan J."/>
            <person name="Park H.-J."/>
            <person name="Ramirez L."/>
            <person name="Alfaro M."/>
            <person name="Sun H."/>
            <person name="Tritt A."/>
            <person name="Yoshinaga Y."/>
            <person name="Zwiers L.-H."/>
            <person name="Turgeon B."/>
            <person name="Goodwin S."/>
            <person name="Spatafora J."/>
            <person name="Crous P."/>
            <person name="Grigoriev I."/>
        </authorList>
    </citation>
    <scope>NUCLEOTIDE SEQUENCE</scope>
    <source>
        <strain evidence="5">ATCC 36951</strain>
    </source>
</reference>
<evidence type="ECO:0000256" key="1">
    <source>
        <dbReference type="ARBA" id="ARBA00010982"/>
    </source>
</evidence>
<dbReference type="PANTHER" id="PTHR18919">
    <property type="entry name" value="ACETYL-COA C-ACYLTRANSFERASE"/>
    <property type="match status" value="1"/>
</dbReference>
<evidence type="ECO:0000256" key="2">
    <source>
        <dbReference type="ARBA" id="ARBA00022679"/>
    </source>
</evidence>
<keyword evidence="6" id="KW-1185">Reference proteome</keyword>
<protein>
    <recommendedName>
        <fullName evidence="4">Thiolase-like protein type 1 additional C-terminal domain-containing protein</fullName>
    </recommendedName>
</protein>
<dbReference type="OrthoDB" id="435240at2759"/>
<evidence type="ECO:0000259" key="4">
    <source>
        <dbReference type="Pfam" id="PF18313"/>
    </source>
</evidence>
<evidence type="ECO:0000313" key="6">
    <source>
        <dbReference type="Proteomes" id="UP000799537"/>
    </source>
</evidence>
<dbReference type="EMBL" id="ML993615">
    <property type="protein sequence ID" value="KAF2162051.1"/>
    <property type="molecule type" value="Genomic_DNA"/>
</dbReference>
<comment type="similarity">
    <text evidence="1">Belongs to the thiolase-like superfamily. Thiolase family.</text>
</comment>
<dbReference type="Gene3D" id="3.40.47.10">
    <property type="match status" value="1"/>
</dbReference>
<gene>
    <name evidence="5" type="ORF">M409DRAFT_69287</name>
</gene>
<feature type="domain" description="Thiolase-like protein type 1 additional C-terminal" evidence="4">
    <location>
        <begin position="423"/>
        <end position="505"/>
    </location>
</feature>
<dbReference type="Pfam" id="PF18313">
    <property type="entry name" value="TLP1_add_C"/>
    <property type="match status" value="1"/>
</dbReference>
<dbReference type="InterPro" id="IPR016039">
    <property type="entry name" value="Thiolase-like"/>
</dbReference>
<dbReference type="PANTHER" id="PTHR18919:SF139">
    <property type="entry name" value="THIOLASE-LIKE PROTEIN TYPE 1 ADDITIONAL C-TERMINAL DOMAIN-CONTAINING PROTEIN"/>
    <property type="match status" value="1"/>
</dbReference>
<dbReference type="GeneID" id="54571492"/>
<dbReference type="GO" id="GO:0016746">
    <property type="term" value="F:acyltransferase activity"/>
    <property type="evidence" value="ECO:0007669"/>
    <property type="project" value="UniProtKB-KW"/>
</dbReference>
<dbReference type="InterPro" id="IPR040771">
    <property type="entry name" value="TLP1_add_C"/>
</dbReference>
<dbReference type="SUPFAM" id="SSF53901">
    <property type="entry name" value="Thiolase-like"/>
    <property type="match status" value="2"/>
</dbReference>
<dbReference type="Proteomes" id="UP000799537">
    <property type="component" value="Unassembled WGS sequence"/>
</dbReference>
<evidence type="ECO:0000313" key="5">
    <source>
        <dbReference type="EMBL" id="KAF2162051.1"/>
    </source>
</evidence>
<evidence type="ECO:0000256" key="3">
    <source>
        <dbReference type="ARBA" id="ARBA00023315"/>
    </source>
</evidence>
<proteinExistence type="inferred from homology"/>
<sequence>MSRSSRRTPVIIGVGDIVNRSKSLSDAIEPLQLMILSIQEAIKDTGLPPSTLSTLQSSIDSIDVVKSWTWPCDYPNLIAERLAFKPVHCEYSEHGGNQPAKLVDEAARRISAGECEVAVVTGGEALASLTACAAAKKLPPPGWTAPNEDVRSVFSPTTRELQPSLGAKHSIGNPVQLYPLYENAFRAYRGQSIADNHLESAELYAEFAKVAEGNAYAWGGGAKAETKESIGTVSKKNRMICFPYPLLMNAFNTVNLAAACILTSTEHARELGVSPDKFIYPLGGAGTSDSNEFWQRPAYWWSPSISRSLDAALDVSSIDKEEIDLYDFYSCFPIVPKLACEHLGLPITGQRKAITLLGGLTSFGGAGNNYSLHAITEMTRQLRQGKGKTGLVLANGGWVTYQHVLCLSRSPRSDGLPYPDVTPLPKYVTDVFVPKVLEQAEGDATIETYTVEYDRDNKPLRGHVVGRLKDGSRFLANHADEHTLKKLSSWETEQVNRKGIVTTDKKSGRNLFSFGEVSRL</sequence>
<keyword evidence="2" id="KW-0808">Transferase</keyword>
<accession>A0A6A6C4U7</accession>
<dbReference type="RefSeq" id="XP_033662940.1">
    <property type="nucleotide sequence ID" value="XM_033818220.1"/>
</dbReference>
<dbReference type="AlphaFoldDB" id="A0A6A6C4U7"/>
<name>A0A6A6C4U7_ZASCE</name>